<sequence>MKGRVLTLVFSSPEEAVHFLKTLEKLLPGKSFLGELKANKVKIFIPESENSEKTMHKIKQLYNQQRQPYSYGVMKNYDISSIFSMAKLEVPVPVTLLVEALKIQGRKAIIKGDILYTDATLNEIIKVVERLSVIYKEVLSLETTAQARRLISLYSFVNNKPVDSAVEELSKLGILTESSGKLTLKVNYDVALKALFGSSLEDAT</sequence>
<dbReference type="InParanoid" id="A0A7L9FGL4"/>
<dbReference type="AlphaFoldDB" id="A0A7L9FGL4"/>
<proteinExistence type="predicted"/>
<protein>
    <submittedName>
        <fullName evidence="1">DUF2067 family protein</fullName>
    </submittedName>
</protein>
<accession>A0A7L9FGL4</accession>
<dbReference type="KEGG" id="thel:IG193_05105"/>
<dbReference type="Proteomes" id="UP000594121">
    <property type="component" value="Chromosome"/>
</dbReference>
<dbReference type="Pfam" id="PF09840">
    <property type="entry name" value="DUF2067"/>
    <property type="match status" value="1"/>
</dbReference>
<gene>
    <name evidence="1" type="ORF">IG193_05105</name>
</gene>
<reference evidence="1 2" key="1">
    <citation type="submission" date="2020-10" db="EMBL/GenBank/DDBJ databases">
        <title>Thermofilum lucidum 3507LT sp. nov. a novel member of Thermofilaceae family isolated from Chile hot spring, and proposal of description order Thermofilales.</title>
        <authorList>
            <person name="Zayulina K.S."/>
            <person name="Elcheninov A.G."/>
            <person name="Toshchakov S.V."/>
            <person name="Kublanov I.V."/>
        </authorList>
    </citation>
    <scope>NUCLEOTIDE SEQUENCE [LARGE SCALE GENOMIC DNA]</scope>
    <source>
        <strain evidence="1 2">3507LT</strain>
    </source>
</reference>
<dbReference type="InterPro" id="IPR019202">
    <property type="entry name" value="DUF2067"/>
</dbReference>
<dbReference type="RefSeq" id="WP_192818135.1">
    <property type="nucleotide sequence ID" value="NZ_CP062310.1"/>
</dbReference>
<evidence type="ECO:0000313" key="1">
    <source>
        <dbReference type="EMBL" id="QOJ78163.1"/>
    </source>
</evidence>
<keyword evidence="2" id="KW-1185">Reference proteome</keyword>
<dbReference type="EMBL" id="CP062310">
    <property type="protein sequence ID" value="QOJ78163.1"/>
    <property type="molecule type" value="Genomic_DNA"/>
</dbReference>
<name>A0A7L9FGL4_9CREN</name>
<organism evidence="1 2">
    <name type="scientific">Infirmifilum lucidum</name>
    <dbReference type="NCBI Taxonomy" id="2776706"/>
    <lineage>
        <taxon>Archaea</taxon>
        <taxon>Thermoproteota</taxon>
        <taxon>Thermoprotei</taxon>
        <taxon>Thermofilales</taxon>
        <taxon>Thermofilaceae</taxon>
        <taxon>Infirmifilum</taxon>
    </lineage>
</organism>
<evidence type="ECO:0000313" key="2">
    <source>
        <dbReference type="Proteomes" id="UP000594121"/>
    </source>
</evidence>
<dbReference type="GeneID" id="59149251"/>